<keyword evidence="2 5" id="KW-0378">Hydrolase</keyword>
<feature type="active site" description="Proton acceptor" evidence="5">
    <location>
        <position position="405"/>
    </location>
</feature>
<keyword evidence="4 5" id="KW-0443">Lipid metabolism</keyword>
<dbReference type="GO" id="GO:0016042">
    <property type="term" value="P:lipid catabolic process"/>
    <property type="evidence" value="ECO:0007669"/>
    <property type="project" value="UniProtKB-UniRule"/>
</dbReference>
<evidence type="ECO:0000256" key="4">
    <source>
        <dbReference type="ARBA" id="ARBA00023098"/>
    </source>
</evidence>
<feature type="short sequence motif" description="GXSXG" evidence="5">
    <location>
        <begin position="251"/>
        <end position="255"/>
    </location>
</feature>
<dbReference type="InterPro" id="IPR002641">
    <property type="entry name" value="PNPLA_dom"/>
</dbReference>
<proteinExistence type="inferred from homology"/>
<dbReference type="GO" id="GO:0006641">
    <property type="term" value="P:triglyceride metabolic process"/>
    <property type="evidence" value="ECO:0007669"/>
    <property type="project" value="UniProtKB-ARBA"/>
</dbReference>
<comment type="function">
    <text evidence="1">Probable lipid hydrolase.</text>
</comment>
<evidence type="ECO:0000256" key="2">
    <source>
        <dbReference type="ARBA" id="ARBA00022801"/>
    </source>
</evidence>
<feature type="short sequence motif" description="GXGXXG" evidence="5">
    <location>
        <begin position="224"/>
        <end position="229"/>
    </location>
</feature>
<dbReference type="PANTHER" id="PTHR14226:SF10">
    <property type="entry name" value="TRIACYLGLYCEROL LIPASE 4-RELATED"/>
    <property type="match status" value="1"/>
</dbReference>
<comment type="similarity">
    <text evidence="6">Belongs to the PLPL family.</text>
</comment>
<evidence type="ECO:0000256" key="5">
    <source>
        <dbReference type="PROSITE-ProRule" id="PRU01161"/>
    </source>
</evidence>
<dbReference type="InterPro" id="IPR050301">
    <property type="entry name" value="NTE"/>
</dbReference>
<evidence type="ECO:0000313" key="10">
    <source>
        <dbReference type="Proteomes" id="UP000756921"/>
    </source>
</evidence>
<dbReference type="GO" id="GO:0004806">
    <property type="term" value="F:triacylglycerol lipase activity"/>
    <property type="evidence" value="ECO:0007669"/>
    <property type="project" value="InterPro"/>
</dbReference>
<evidence type="ECO:0000313" key="9">
    <source>
        <dbReference type="EMBL" id="KAF9735497.1"/>
    </source>
</evidence>
<accession>A0A9P6GGV7</accession>
<feature type="domain" description="PNPLA" evidence="8">
    <location>
        <begin position="220"/>
        <end position="418"/>
    </location>
</feature>
<evidence type="ECO:0000259" key="8">
    <source>
        <dbReference type="PROSITE" id="PS51635"/>
    </source>
</evidence>
<comment type="caution">
    <text evidence="5">Lacks conserved residue(s) required for the propagation of feature annotation.</text>
</comment>
<sequence>MSLASDTLLSGGARLHVARGGQQGKAAGKRSNQSQAGLLVPQIRLVKDAFGVFGGARDADEDESLQKAREDDNRNRLLYLRLRDAESYDDWKAAAAELDTLEGNDAWKLEDESSEYDAELVKVRLGELDDARLNCDVKRMLFLVRTTLTRGLGGMGDLRLYKHSHVGTKKLIERYIDSAVQTLAAIPEVAAKQGGTCPVKPSRVAEELLRTRQSFGRTALLMSGGGTFGMNHIGVVKCLWELRLLPRIISGASAGSIVCAVLCSKSDDEIPGVLSEFCYGDLDVFEKAGEEEGVIQKVTRFLKYGSLFDISHLQRVMRKMLGDVTFQESYNRTRRILNITVSSASVYELPRLLNYVTAPDVMIWSAVCASCSVPLIFSAASIMAKDRKTGREVPWNPSPNEGWIDGSVDNDLPMTRLAEMFNVNHFIVSQVNPHVVPFLAKEEYDIGAEVQQQNSAFSAGPGWMHNMASFAKGEALHRLEVLAEMGVFPNTMSKVRSVLSQRYSGDITIFPAISYTNFPKILSNPTTDYMMRCLLAGEQATWLKVSRIQNHVAVELALDEAVNQILPCVHFSKSQADLRLLNFARPASQGAELAPTHQLRGHKRDSHSEGQGLPLALFTPFTEMPSPDFSQQPGLRGKGFTTTTSRLYLPSRPSMGNDESPDFNRVVALSTVEAISSTDADDSPTDADVSDNIESDTTEILSSPSLSHSPPPNIAELYRSFTSASNPTTPAAPAELFGSQNGCGNPAPDAPSSPELRYKRLFHPPAQLREPETAYKQESKSYPEQQRAAGSTLTKATSLDDGQGDALDAPALSPLSVRDGAQEREESYFKREMRHLHRGNRTPRWGNPTRGAAVLRRKGSRGGGGGGERLQDACW</sequence>
<feature type="active site" description="Nucleophile" evidence="5">
    <location>
        <position position="253"/>
    </location>
</feature>
<dbReference type="Proteomes" id="UP000756921">
    <property type="component" value="Unassembled WGS sequence"/>
</dbReference>
<keyword evidence="10" id="KW-1185">Reference proteome</keyword>
<dbReference type="PANTHER" id="PTHR14226">
    <property type="entry name" value="NEUROPATHY TARGET ESTERASE/SWISS CHEESE D.MELANOGASTER"/>
    <property type="match status" value="1"/>
</dbReference>
<gene>
    <name evidence="9" type="ORF">PMIN01_06902</name>
</gene>
<dbReference type="PROSITE" id="PS51635">
    <property type="entry name" value="PNPLA"/>
    <property type="match status" value="1"/>
</dbReference>
<dbReference type="EMBL" id="WJXW01000006">
    <property type="protein sequence ID" value="KAF9735497.1"/>
    <property type="molecule type" value="Genomic_DNA"/>
</dbReference>
<feature type="compositionally biased region" description="Basic and acidic residues" evidence="7">
    <location>
        <begin position="769"/>
        <end position="781"/>
    </location>
</feature>
<evidence type="ECO:0000256" key="1">
    <source>
        <dbReference type="ARBA" id="ARBA00002682"/>
    </source>
</evidence>
<protein>
    <recommendedName>
        <fullName evidence="6">Patatin-like phospholipase domain-containing protein</fullName>
        <ecNumber evidence="6">3.1.1.-</ecNumber>
    </recommendedName>
</protein>
<name>A0A9P6GGV7_9PLEO</name>
<dbReference type="OrthoDB" id="10049244at2759"/>
<feature type="compositionally biased region" description="Low complexity" evidence="7">
    <location>
        <begin position="724"/>
        <end position="734"/>
    </location>
</feature>
<dbReference type="CDD" id="cd07230">
    <property type="entry name" value="Pat_TGL4-5_like"/>
    <property type="match status" value="1"/>
</dbReference>
<dbReference type="InterPro" id="IPR016035">
    <property type="entry name" value="Acyl_Trfase/lysoPLipase"/>
</dbReference>
<feature type="compositionally biased region" description="Polar residues" evidence="7">
    <location>
        <begin position="782"/>
        <end position="797"/>
    </location>
</feature>
<evidence type="ECO:0000256" key="3">
    <source>
        <dbReference type="ARBA" id="ARBA00022963"/>
    </source>
</evidence>
<dbReference type="Gene3D" id="3.40.1090.10">
    <property type="entry name" value="Cytosolic phospholipase A2 catalytic domain"/>
    <property type="match status" value="2"/>
</dbReference>
<comment type="subcellular location">
    <subcellularLocation>
        <location evidence="6">Membrane</location>
        <topology evidence="6">Single-pass membrane protein</topology>
    </subcellularLocation>
</comment>
<comment type="caution">
    <text evidence="9">The sequence shown here is derived from an EMBL/GenBank/DDBJ whole genome shotgun (WGS) entry which is preliminary data.</text>
</comment>
<dbReference type="Pfam" id="PF01734">
    <property type="entry name" value="Patatin"/>
    <property type="match status" value="1"/>
</dbReference>
<organism evidence="9 10">
    <name type="scientific">Paraphaeosphaeria minitans</name>
    <dbReference type="NCBI Taxonomy" id="565426"/>
    <lineage>
        <taxon>Eukaryota</taxon>
        <taxon>Fungi</taxon>
        <taxon>Dikarya</taxon>
        <taxon>Ascomycota</taxon>
        <taxon>Pezizomycotina</taxon>
        <taxon>Dothideomycetes</taxon>
        <taxon>Pleosporomycetidae</taxon>
        <taxon>Pleosporales</taxon>
        <taxon>Massarineae</taxon>
        <taxon>Didymosphaeriaceae</taxon>
        <taxon>Paraphaeosphaeria</taxon>
    </lineage>
</organism>
<dbReference type="InterPro" id="IPR021771">
    <property type="entry name" value="Triacylglycerol_lipase_N"/>
</dbReference>
<dbReference type="Pfam" id="PF11815">
    <property type="entry name" value="DUF3336"/>
    <property type="match status" value="1"/>
</dbReference>
<evidence type="ECO:0000256" key="6">
    <source>
        <dbReference type="RuleBase" id="RU362055"/>
    </source>
</evidence>
<dbReference type="AlphaFoldDB" id="A0A9P6GGV7"/>
<comment type="function">
    <text evidence="6">Lipid hydrolase.</text>
</comment>
<feature type="region of interest" description="Disordered" evidence="7">
    <location>
        <begin position="839"/>
        <end position="875"/>
    </location>
</feature>
<dbReference type="GO" id="GO:0016020">
    <property type="term" value="C:membrane"/>
    <property type="evidence" value="ECO:0007669"/>
    <property type="project" value="UniProtKB-SubCell"/>
</dbReference>
<evidence type="ECO:0000256" key="7">
    <source>
        <dbReference type="SAM" id="MobiDB-lite"/>
    </source>
</evidence>
<dbReference type="EC" id="3.1.1.-" evidence="6"/>
<keyword evidence="3 5" id="KW-0442">Lipid degradation</keyword>
<feature type="region of interest" description="Disordered" evidence="7">
    <location>
        <begin position="724"/>
        <end position="824"/>
    </location>
</feature>
<reference evidence="9" key="1">
    <citation type="journal article" date="2020" name="Mol. Plant Microbe Interact.">
        <title>Genome Sequence of the Biocontrol Agent Coniothyrium minitans strain Conio (IMI 134523).</title>
        <authorList>
            <person name="Patel D."/>
            <person name="Shittu T.A."/>
            <person name="Baroncelli R."/>
            <person name="Muthumeenakshi S."/>
            <person name="Osborne T.H."/>
            <person name="Janganan T.K."/>
            <person name="Sreenivasaprasad S."/>
        </authorList>
    </citation>
    <scope>NUCLEOTIDE SEQUENCE</scope>
    <source>
        <strain evidence="9">Conio</strain>
    </source>
</reference>
<dbReference type="SUPFAM" id="SSF52151">
    <property type="entry name" value="FabD/lysophospholipase-like"/>
    <property type="match status" value="1"/>
</dbReference>